<dbReference type="EMBL" id="CP034209">
    <property type="protein sequence ID" value="QBZ65007.1"/>
    <property type="molecule type" value="Genomic_DNA"/>
</dbReference>
<evidence type="ECO:0000256" key="1">
    <source>
        <dbReference type="SAM" id="MobiDB-lite"/>
    </source>
</evidence>
<evidence type="ECO:0000313" key="2">
    <source>
        <dbReference type="EMBL" id="QBZ65007.1"/>
    </source>
</evidence>
<proteinExistence type="predicted"/>
<sequence>MMTDFKPTKSKATKGSEQTVIRPLGQLEQYQSALHHLDFYAGTSVACSYAGPDVSAILENSSAESDEGVLPTWLARAVAGVVRQQPLLRVGLLGEDSRRPKWVELDKIELANHVKYVTQTADQELQDSQDEFLLDAKFENLETRPGWRMLATRRRAADKSYYLDVLFSWNHTNMDGMSGKIFHMLLLRQLNACDAEMQETDATAASRPEDSWPHPVSASIDPRRFPQPHEQLLKMKLTPPYLLKTLFEHKAPAWLTPKSMKRSYAHWAPMRRGPMKTHYAEFGLPEEPLSTVLQLCRRHDTTLTGLLHALTLTAMALQIPESEQVAFRAETPITTRRFIKPTDKGIGHDRMDPYETMANYVCSSKHRFGRRQVAEIRRLLAQTTSQQAAAPTAAPELPAELAKVVWEAAQGVRRDINEYLETGTTDMATGMMKFVGDWRAEHEANADKPRSSSWMVTNIGVLDGSGGPRGGGRWAIDRARFLICAEAVGRGLNVSTISVKGQGLSVGLSWQDGVVEESLGKGVAANLEGWLVALARLKKSG</sequence>
<evidence type="ECO:0000313" key="3">
    <source>
        <dbReference type="Proteomes" id="UP000294847"/>
    </source>
</evidence>
<dbReference type="Proteomes" id="UP000294847">
    <property type="component" value="Chromosome 6"/>
</dbReference>
<dbReference type="InterPro" id="IPR010828">
    <property type="entry name" value="Atf2/Sli1-like"/>
</dbReference>
<dbReference type="InterPro" id="IPR052058">
    <property type="entry name" value="Alcohol_O-acetyltransferase"/>
</dbReference>
<dbReference type="Pfam" id="PF07247">
    <property type="entry name" value="AATase"/>
    <property type="match status" value="1"/>
</dbReference>
<gene>
    <name evidence="2" type="ORF">PoMZ_06710</name>
</gene>
<evidence type="ECO:0008006" key="4">
    <source>
        <dbReference type="Google" id="ProtNLM"/>
    </source>
</evidence>
<accession>A0A4P7NRG9</accession>
<organism evidence="2 3">
    <name type="scientific">Pyricularia oryzae</name>
    <name type="common">Rice blast fungus</name>
    <name type="synonym">Magnaporthe oryzae</name>
    <dbReference type="NCBI Taxonomy" id="318829"/>
    <lineage>
        <taxon>Eukaryota</taxon>
        <taxon>Fungi</taxon>
        <taxon>Dikarya</taxon>
        <taxon>Ascomycota</taxon>
        <taxon>Pezizomycotina</taxon>
        <taxon>Sordariomycetes</taxon>
        <taxon>Sordariomycetidae</taxon>
        <taxon>Magnaporthales</taxon>
        <taxon>Pyriculariaceae</taxon>
        <taxon>Pyricularia</taxon>
    </lineage>
</organism>
<dbReference type="AlphaFoldDB" id="A0A4P7NRG9"/>
<dbReference type="PANTHER" id="PTHR28037:SF1">
    <property type="entry name" value="ALCOHOL O-ACETYLTRANSFERASE 1-RELATED"/>
    <property type="match status" value="1"/>
</dbReference>
<dbReference type="GO" id="GO:0008080">
    <property type="term" value="F:N-acetyltransferase activity"/>
    <property type="evidence" value="ECO:0007669"/>
    <property type="project" value="TreeGrafter"/>
</dbReference>
<protein>
    <recommendedName>
        <fullName evidence="4">Alcohol acetyltransferase</fullName>
    </recommendedName>
</protein>
<feature type="region of interest" description="Disordered" evidence="1">
    <location>
        <begin position="198"/>
        <end position="217"/>
    </location>
</feature>
<reference evidence="2 3" key="1">
    <citation type="journal article" date="2019" name="Mol. Biol. Evol.">
        <title>Blast fungal genomes show frequent chromosomal changes, gene gains and losses, and effector gene turnover.</title>
        <authorList>
            <person name="Gomez Luciano L.B."/>
            <person name="Jason Tsai I."/>
            <person name="Chuma I."/>
            <person name="Tosa Y."/>
            <person name="Chen Y.H."/>
            <person name="Li J.Y."/>
            <person name="Li M.Y."/>
            <person name="Jade Lu M.Y."/>
            <person name="Nakayashiki H."/>
            <person name="Li W.H."/>
        </authorList>
    </citation>
    <scope>NUCLEOTIDE SEQUENCE [LARGE SCALE GENOMIC DNA]</scope>
    <source>
        <strain evidence="2">MZ5-1-6</strain>
    </source>
</reference>
<dbReference type="PANTHER" id="PTHR28037">
    <property type="entry name" value="ALCOHOL O-ACETYLTRANSFERASE 1-RELATED"/>
    <property type="match status" value="1"/>
</dbReference>
<name>A0A4P7NRG9_PYROR</name>